<dbReference type="Pfam" id="PF07238">
    <property type="entry name" value="PilZ"/>
    <property type="match status" value="1"/>
</dbReference>
<name>A0A2A5WS85_9GAMM</name>
<proteinExistence type="predicted"/>
<dbReference type="EMBL" id="NTKD01000025">
    <property type="protein sequence ID" value="PDH39410.1"/>
    <property type="molecule type" value="Genomic_DNA"/>
</dbReference>
<feature type="domain" description="PilZ" evidence="1">
    <location>
        <begin position="68"/>
        <end position="136"/>
    </location>
</feature>
<protein>
    <recommendedName>
        <fullName evidence="1">PilZ domain-containing protein</fullName>
    </recommendedName>
</protein>
<dbReference type="Proteomes" id="UP000219327">
    <property type="component" value="Unassembled WGS sequence"/>
</dbReference>
<dbReference type="GO" id="GO:0035438">
    <property type="term" value="F:cyclic-di-GMP binding"/>
    <property type="evidence" value="ECO:0007669"/>
    <property type="project" value="InterPro"/>
</dbReference>
<evidence type="ECO:0000313" key="2">
    <source>
        <dbReference type="EMBL" id="PDH39410.1"/>
    </source>
</evidence>
<sequence length="164" mass="18791">MFDLMTVGPKNEINDPFPRLFLHNYSIINTASSDVAPQARKIEVLSMRLDRIETQETVLIDIADCPERPELDDTHMSAITVDISKEGLKMGSNIEIPVGSFLGMRVSIRGRLFRLEGEVRWHLREDGAWFSGVHLRDSSPDLAEWREMFQVDVEWRAPLRVQAV</sequence>
<dbReference type="InterPro" id="IPR009875">
    <property type="entry name" value="PilZ_domain"/>
</dbReference>
<dbReference type="AlphaFoldDB" id="A0A2A5WS85"/>
<evidence type="ECO:0000259" key="1">
    <source>
        <dbReference type="Pfam" id="PF07238"/>
    </source>
</evidence>
<evidence type="ECO:0000313" key="3">
    <source>
        <dbReference type="Proteomes" id="UP000219327"/>
    </source>
</evidence>
<gene>
    <name evidence="2" type="ORF">CNE99_05720</name>
</gene>
<organism evidence="2 3">
    <name type="scientific">OM182 bacterium MED-G24</name>
    <dbReference type="NCBI Taxonomy" id="1986255"/>
    <lineage>
        <taxon>Bacteria</taxon>
        <taxon>Pseudomonadati</taxon>
        <taxon>Pseudomonadota</taxon>
        <taxon>Gammaproteobacteria</taxon>
        <taxon>OMG group</taxon>
        <taxon>OM182 clade</taxon>
    </lineage>
</organism>
<reference evidence="2 3" key="1">
    <citation type="submission" date="2017-08" db="EMBL/GenBank/DDBJ databases">
        <title>Fine stratification of microbial communities through a metagenomic profile of the photic zone.</title>
        <authorList>
            <person name="Haro-Moreno J.M."/>
            <person name="Lopez-Perez M."/>
            <person name="De La Torre J."/>
            <person name="Picazo A."/>
            <person name="Camacho A."/>
            <person name="Rodriguez-Valera F."/>
        </authorList>
    </citation>
    <scope>NUCLEOTIDE SEQUENCE [LARGE SCALE GENOMIC DNA]</scope>
    <source>
        <strain evidence="2">MED-G24</strain>
    </source>
</reference>
<accession>A0A2A5WS85</accession>
<comment type="caution">
    <text evidence="2">The sequence shown here is derived from an EMBL/GenBank/DDBJ whole genome shotgun (WGS) entry which is preliminary data.</text>
</comment>